<dbReference type="Pfam" id="PF20256">
    <property type="entry name" value="MoCoBD_2"/>
    <property type="match status" value="1"/>
</dbReference>
<dbReference type="Proteomes" id="UP001374803">
    <property type="component" value="Chromosome"/>
</dbReference>
<dbReference type="SUPFAM" id="SSF56003">
    <property type="entry name" value="Molybdenum cofactor-binding domain"/>
    <property type="match status" value="1"/>
</dbReference>
<accession>A0ABZ2L7A1</accession>
<dbReference type="InterPro" id="IPR036856">
    <property type="entry name" value="Ald_Oxase/Xan_DH_a/b_sf"/>
</dbReference>
<dbReference type="SUPFAM" id="SSF54665">
    <property type="entry name" value="CO dehydrogenase molybdoprotein N-domain-like"/>
    <property type="match status" value="1"/>
</dbReference>
<dbReference type="InterPro" id="IPR016208">
    <property type="entry name" value="Ald_Oxase/xanthine_DH-like"/>
</dbReference>
<feature type="domain" description="Aldehyde oxidase/xanthine dehydrogenase a/b hammerhead" evidence="1">
    <location>
        <begin position="20"/>
        <end position="130"/>
    </location>
</feature>
<dbReference type="Gene3D" id="3.90.1170.50">
    <property type="entry name" value="Aldehyde oxidase/xanthine dehydrogenase, a/b hammerhead"/>
    <property type="match status" value="1"/>
</dbReference>
<proteinExistence type="predicted"/>
<dbReference type="InterPro" id="IPR008274">
    <property type="entry name" value="AldOxase/xan_DH_MoCoBD1"/>
</dbReference>
<keyword evidence="3" id="KW-1185">Reference proteome</keyword>
<name>A0ABZ2L7A1_9BACT</name>
<dbReference type="Pfam" id="PF02738">
    <property type="entry name" value="MoCoBD_1"/>
    <property type="match status" value="1"/>
</dbReference>
<dbReference type="SMART" id="SM01008">
    <property type="entry name" value="Ald_Xan_dh_C"/>
    <property type="match status" value="1"/>
</dbReference>
<dbReference type="EMBL" id="CP089983">
    <property type="protein sequence ID" value="WXB06650.1"/>
    <property type="molecule type" value="Genomic_DNA"/>
</dbReference>
<dbReference type="InterPro" id="IPR037165">
    <property type="entry name" value="AldOxase/xan_DH_Mopterin-bd_sf"/>
</dbReference>
<protein>
    <submittedName>
        <fullName evidence="2">Xanthine dehydrogenase family protein molybdopterin-binding subunit</fullName>
    </submittedName>
</protein>
<dbReference type="PANTHER" id="PTHR11908:SF153">
    <property type="entry name" value="DEHYDROGENASE"/>
    <property type="match status" value="1"/>
</dbReference>
<dbReference type="InterPro" id="IPR000674">
    <property type="entry name" value="Ald_Oxase/Xan_DH_a/b"/>
</dbReference>
<gene>
    <name evidence="2" type="ORF">LVJ94_05290</name>
</gene>
<evidence type="ECO:0000313" key="3">
    <source>
        <dbReference type="Proteomes" id="UP001374803"/>
    </source>
</evidence>
<dbReference type="RefSeq" id="WP_394836303.1">
    <property type="nucleotide sequence ID" value="NZ_CP089929.1"/>
</dbReference>
<sequence length="732" mass="77913">MSTPVLGLGLDRLDGRLKVTGRADYPAETAVANVAHAYLVTSPITTGRIASLDVREAERAPGVLAVVSHLNPPVLPGVNAPPTGINQALQLFQNDRIIYNDQAVALVVADTHDRARHAASLVAARYEAQPFTVDMIAEAPRAYPPANYDVRRGDFAAGMAAASVRVEQTYTTPTEHHNPIEPHAAIVIWQGNDHATAYVTTQGIFSVRTRLANLFGIPRENVRVISHYIGGGFGSKGTPWAFTALAAIGARASGRAVKMVLTRQQMFSQVGYRSGTLQTIALGADGTGQLTAISHDVLCSSSRTDEFVEPAARQTPLLYACPNMNATYRLARLDVPAPIFARSPGESVGTFALESAMDELAYALAMDPIELRLKNYAERNPQDNRPWSSKSLRECYAQGAARFGWSGRSAAPRSMRDGRLLVGWGMATATHAAEQSASSAIVRVRADGSALVQAGSQDIGTGTYTVMTQLAADMLTLPFDHVRFELGDTVLPETPTSSISRTVSSVGSAVKMAALAVRTRLAETAVADPRSPLYGLAVSAIDAADGALYATANPAQRDPFADIVTRSGASEIVAQVANAVKADRARYACHAFGAQFAEVKVDEALGTVRVTRLVAAFAAGKILNAKTARSQFQGGIVWGLGIALHEHTVRDPRTGRVITRDLADYHLPVHADVPHIDVIMIDEVDPYVNEIGAKGIGEIGVTGVGAAIANAVYHATGRRIRDLPITPDKLIT</sequence>
<dbReference type="PANTHER" id="PTHR11908">
    <property type="entry name" value="XANTHINE DEHYDROGENASE"/>
    <property type="match status" value="1"/>
</dbReference>
<dbReference type="InterPro" id="IPR046867">
    <property type="entry name" value="AldOxase/xan_DH_MoCoBD2"/>
</dbReference>
<evidence type="ECO:0000313" key="2">
    <source>
        <dbReference type="EMBL" id="WXB06650.1"/>
    </source>
</evidence>
<evidence type="ECO:0000259" key="1">
    <source>
        <dbReference type="SMART" id="SM01008"/>
    </source>
</evidence>
<organism evidence="2 3">
    <name type="scientific">Pendulispora rubella</name>
    <dbReference type="NCBI Taxonomy" id="2741070"/>
    <lineage>
        <taxon>Bacteria</taxon>
        <taxon>Pseudomonadati</taxon>
        <taxon>Myxococcota</taxon>
        <taxon>Myxococcia</taxon>
        <taxon>Myxococcales</taxon>
        <taxon>Sorangiineae</taxon>
        <taxon>Pendulisporaceae</taxon>
        <taxon>Pendulispora</taxon>
    </lineage>
</organism>
<reference evidence="2" key="1">
    <citation type="submission" date="2021-12" db="EMBL/GenBank/DDBJ databases">
        <title>Discovery of the Pendulisporaceae a myxobacterial family with distinct sporulation behavior and unique specialized metabolism.</title>
        <authorList>
            <person name="Garcia R."/>
            <person name="Popoff A."/>
            <person name="Bader C.D."/>
            <person name="Loehr J."/>
            <person name="Walesch S."/>
            <person name="Walt C."/>
            <person name="Boldt J."/>
            <person name="Bunk B."/>
            <person name="Haeckl F.J.F.P.J."/>
            <person name="Gunesch A.P."/>
            <person name="Birkelbach J."/>
            <person name="Nuebel U."/>
            <person name="Pietschmann T."/>
            <person name="Bach T."/>
            <person name="Mueller R."/>
        </authorList>
    </citation>
    <scope>NUCLEOTIDE SEQUENCE</scope>
    <source>
        <strain evidence="2">MSr11367</strain>
    </source>
</reference>
<dbReference type="Gene3D" id="3.30.365.10">
    <property type="entry name" value="Aldehyde oxidase/xanthine dehydrogenase, molybdopterin binding domain"/>
    <property type="match status" value="4"/>
</dbReference>
<dbReference type="Pfam" id="PF01315">
    <property type="entry name" value="Ald_Xan_dh_C"/>
    <property type="match status" value="1"/>
</dbReference>